<dbReference type="PANTHER" id="PTHR21100">
    <property type="entry name" value="PREFOLDIN SUBUNIT 4"/>
    <property type="match status" value="1"/>
</dbReference>
<dbReference type="Proteomes" id="UP000553632">
    <property type="component" value="Unassembled WGS sequence"/>
</dbReference>
<keyword evidence="4" id="KW-0175">Coiled coil</keyword>
<dbReference type="GO" id="GO:0016272">
    <property type="term" value="C:prefoldin complex"/>
    <property type="evidence" value="ECO:0007669"/>
    <property type="project" value="InterPro"/>
</dbReference>
<dbReference type="InterPro" id="IPR009053">
    <property type="entry name" value="Prefoldin"/>
</dbReference>
<dbReference type="SUPFAM" id="SSF47473">
    <property type="entry name" value="EF-hand"/>
    <property type="match status" value="1"/>
</dbReference>
<gene>
    <name evidence="7" type="primary">PFDN4_1</name>
    <name evidence="7" type="ORF">FOZ63_009869</name>
</gene>
<dbReference type="InterPro" id="IPR011992">
    <property type="entry name" value="EF-hand-dom_pair"/>
</dbReference>
<dbReference type="EMBL" id="JABANO010013400">
    <property type="protein sequence ID" value="KAF4740240.1"/>
    <property type="molecule type" value="Genomic_DNA"/>
</dbReference>
<feature type="compositionally biased region" description="Polar residues" evidence="5">
    <location>
        <begin position="357"/>
        <end position="366"/>
    </location>
</feature>
<evidence type="ECO:0000256" key="4">
    <source>
        <dbReference type="SAM" id="Coils"/>
    </source>
</evidence>
<feature type="region of interest" description="Disordered" evidence="5">
    <location>
        <begin position="341"/>
        <end position="366"/>
    </location>
</feature>
<feature type="coiled-coil region" evidence="4">
    <location>
        <begin position="424"/>
        <end position="451"/>
    </location>
</feature>
<evidence type="ECO:0000313" key="7">
    <source>
        <dbReference type="EMBL" id="KAF4740240.1"/>
    </source>
</evidence>
<dbReference type="PROSITE" id="PS50222">
    <property type="entry name" value="EF_HAND_2"/>
    <property type="match status" value="2"/>
</dbReference>
<keyword evidence="3" id="KW-0143">Chaperone</keyword>
<feature type="domain" description="EF-hand" evidence="6">
    <location>
        <begin position="192"/>
        <end position="227"/>
    </location>
</feature>
<dbReference type="GO" id="GO:0005509">
    <property type="term" value="F:calcium ion binding"/>
    <property type="evidence" value="ECO:0007669"/>
    <property type="project" value="InterPro"/>
</dbReference>
<dbReference type="Gene3D" id="1.10.287.370">
    <property type="match status" value="1"/>
</dbReference>
<dbReference type="SMART" id="SM00054">
    <property type="entry name" value="EFh"/>
    <property type="match status" value="2"/>
</dbReference>
<dbReference type="InterPro" id="IPR002777">
    <property type="entry name" value="PFD_beta-like"/>
</dbReference>
<dbReference type="Pfam" id="PF01920">
    <property type="entry name" value="Prefoldin_2"/>
    <property type="match status" value="1"/>
</dbReference>
<comment type="caution">
    <text evidence="7">The sequence shown here is derived from an EMBL/GenBank/DDBJ whole genome shotgun (WGS) entry which is preliminary data.</text>
</comment>
<dbReference type="CDD" id="cd23165">
    <property type="entry name" value="Prefoldin_4"/>
    <property type="match status" value="1"/>
</dbReference>
<feature type="coiled-coil region" evidence="4">
    <location>
        <begin position="599"/>
        <end position="674"/>
    </location>
</feature>
<name>A0A7J6T782_PEROL</name>
<feature type="domain" description="EF-hand" evidence="6">
    <location>
        <begin position="232"/>
        <end position="267"/>
    </location>
</feature>
<sequence>MPKKIPLSEEELRRVFRIRGKIKAVVARRDDKQRRKSPLEESVLVKQAERRSKLVQEFPTLDGGGGAKSYRILTFNDILQILREDLFVSSRTVNDDDLKLVFRALLDSSHYERPGPRLDSTGRLTRAPEAVLVEELVGFIGKGDSESKANDENKKASKLMRVRRNVKLGIQQHLRRIRQQGLDTGHREEELTEEQLLRELFEKYDKDGGGELSMFEFTHAIRRDLQLNHWDISAEELRQTFSYIDADSSGEISIEEVLAFLRGKTDARRTEVAKTTRELLALRLGLYIGKGYSGPVHPFTAVPRGKRPAGRLAAAAAAGGGGGPQIRLDSWDPLLEIPKVDRDESGWNGEEHEGSRKSVQVAQPPSALKSSSLDRVNLIIEGVAEVGVDVAALLTMSTATAAASAAATGDIDVTMDDQLRINRFSRLNQTYEEMEEEMLQLKEKLKLCDSAVEEVELCMDDDGLMLSVGECFVPVDEDQALENVENKKDELSAEMDRLTQKSDAIQEEMRELKKVLYAKFGDTINLGAQCCLIGEDSDEDLMREWTRMAVEEWRALRTLRDVASACLAVEEVERARAARLEAVDKESRQRQAEVEDSLITMREARMEALEEEMRADQERMREELNEWCAEERTARMRSMQEDFERRTAELDEKLEDHKRALKERVADLDESQRRAIELLVKATPGRLPGT</sequence>
<dbReference type="GO" id="GO:0005737">
    <property type="term" value="C:cytoplasm"/>
    <property type="evidence" value="ECO:0007669"/>
    <property type="project" value="TreeGrafter"/>
</dbReference>
<evidence type="ECO:0000256" key="3">
    <source>
        <dbReference type="ARBA" id="ARBA00023186"/>
    </source>
</evidence>
<comment type="similarity">
    <text evidence="1">Belongs to the prefoldin subunit beta family.</text>
</comment>
<dbReference type="InterPro" id="IPR018247">
    <property type="entry name" value="EF_Hand_1_Ca_BS"/>
</dbReference>
<dbReference type="PROSITE" id="PS00018">
    <property type="entry name" value="EF_HAND_1"/>
    <property type="match status" value="2"/>
</dbReference>
<reference evidence="7 8" key="1">
    <citation type="submission" date="2020-04" db="EMBL/GenBank/DDBJ databases">
        <title>Perkinsus olseni comparative genomics.</title>
        <authorList>
            <person name="Bogema D.R."/>
        </authorList>
    </citation>
    <scope>NUCLEOTIDE SEQUENCE [LARGE SCALE GENOMIC DNA]</scope>
    <source>
        <strain evidence="7 8">ATCC PRA-207</strain>
    </source>
</reference>
<dbReference type="GO" id="GO:0051082">
    <property type="term" value="F:unfolded protein binding"/>
    <property type="evidence" value="ECO:0007669"/>
    <property type="project" value="InterPro"/>
</dbReference>
<keyword evidence="2" id="KW-0106">Calcium</keyword>
<proteinExistence type="inferred from homology"/>
<dbReference type="SUPFAM" id="SSF46579">
    <property type="entry name" value="Prefoldin"/>
    <property type="match status" value="1"/>
</dbReference>
<dbReference type="PANTHER" id="PTHR21100:SF9">
    <property type="entry name" value="PREFOLDIN SUBUNIT 4"/>
    <property type="match status" value="1"/>
</dbReference>
<dbReference type="InterPro" id="IPR016661">
    <property type="entry name" value="PFDN4"/>
</dbReference>
<dbReference type="Pfam" id="PF13202">
    <property type="entry name" value="EF-hand_5"/>
    <property type="match status" value="1"/>
</dbReference>
<keyword evidence="8" id="KW-1185">Reference proteome</keyword>
<evidence type="ECO:0000256" key="2">
    <source>
        <dbReference type="ARBA" id="ARBA00022837"/>
    </source>
</evidence>
<dbReference type="GO" id="GO:0006457">
    <property type="term" value="P:protein folding"/>
    <property type="evidence" value="ECO:0007669"/>
    <property type="project" value="InterPro"/>
</dbReference>
<feature type="compositionally biased region" description="Basic and acidic residues" evidence="5">
    <location>
        <begin position="341"/>
        <end position="356"/>
    </location>
</feature>
<dbReference type="Gene3D" id="1.10.238.10">
    <property type="entry name" value="EF-hand"/>
    <property type="match status" value="1"/>
</dbReference>
<accession>A0A7J6T782</accession>
<evidence type="ECO:0000259" key="6">
    <source>
        <dbReference type="PROSITE" id="PS50222"/>
    </source>
</evidence>
<evidence type="ECO:0000313" key="8">
    <source>
        <dbReference type="Proteomes" id="UP000553632"/>
    </source>
</evidence>
<evidence type="ECO:0000256" key="5">
    <source>
        <dbReference type="SAM" id="MobiDB-lite"/>
    </source>
</evidence>
<evidence type="ECO:0000256" key="1">
    <source>
        <dbReference type="ARBA" id="ARBA00008045"/>
    </source>
</evidence>
<feature type="coiled-coil region" evidence="4">
    <location>
        <begin position="481"/>
        <end position="515"/>
    </location>
</feature>
<organism evidence="7 8">
    <name type="scientific">Perkinsus olseni</name>
    <name type="common">Perkinsus atlanticus</name>
    <dbReference type="NCBI Taxonomy" id="32597"/>
    <lineage>
        <taxon>Eukaryota</taxon>
        <taxon>Sar</taxon>
        <taxon>Alveolata</taxon>
        <taxon>Perkinsozoa</taxon>
        <taxon>Perkinsea</taxon>
        <taxon>Perkinsida</taxon>
        <taxon>Perkinsidae</taxon>
        <taxon>Perkinsus</taxon>
    </lineage>
</organism>
<dbReference type="AlphaFoldDB" id="A0A7J6T782"/>
<dbReference type="InterPro" id="IPR002048">
    <property type="entry name" value="EF_hand_dom"/>
</dbReference>
<protein>
    <submittedName>
        <fullName evidence="7">Prefoldin subunit 4</fullName>
    </submittedName>
</protein>